<comment type="caution">
    <text evidence="2">The sequence shown here is derived from an EMBL/GenBank/DDBJ whole genome shotgun (WGS) entry which is preliminary data.</text>
</comment>
<feature type="domain" description="Reverse transcriptase zinc-binding" evidence="1">
    <location>
        <begin position="157"/>
        <end position="224"/>
    </location>
</feature>
<evidence type="ECO:0000313" key="2">
    <source>
        <dbReference type="EMBL" id="KAF4366530.1"/>
    </source>
</evidence>
<dbReference type="EMBL" id="JAATIQ010000256">
    <property type="protein sequence ID" value="KAF4366530.1"/>
    <property type="molecule type" value="Genomic_DNA"/>
</dbReference>
<keyword evidence="3" id="KW-1185">Reference proteome</keyword>
<accession>A0A7J6F9U5</accession>
<dbReference type="InterPro" id="IPR026960">
    <property type="entry name" value="RVT-Znf"/>
</dbReference>
<dbReference type="AlphaFoldDB" id="A0A7J6F9U5"/>
<protein>
    <recommendedName>
        <fullName evidence="1">Reverse transcriptase zinc-binding domain-containing protein</fullName>
    </recommendedName>
</protein>
<sequence>MAARGLGFRKLEDMNNALMAKLAWQCASQTDRPWVTCLTEKYCKKDSFWGTSVRATDSTFWKGILHTRDVIRKGCMTLVGRGDSVDIWKQPWIPWLEYMEFIELLNQVRPRFPNFKTVEDLTNENGSWNIELLKEMFGESLGQRIGEIKRLPPDQKDTLVWKDAADGTFTVKRGYFAMLQVIMGCVPTRDKLGFVGDQSCPLCDDSLETAFHLFWECPCARALWFSGPFPMCFGEGNGDSPKGRLSWILSSMPPDLVTQIITFIGCLFEGIWNARNEFLIKGKSVDIEGVRCFILKRYTKSLLTANEDCDWVHISTPAELQRRGIGSNVEAFCVTDASWKDGVAGLAVG</sequence>
<proteinExistence type="predicted"/>
<dbReference type="Pfam" id="PF13966">
    <property type="entry name" value="zf-RVT"/>
    <property type="match status" value="1"/>
</dbReference>
<evidence type="ECO:0000313" key="3">
    <source>
        <dbReference type="Proteomes" id="UP000583929"/>
    </source>
</evidence>
<gene>
    <name evidence="2" type="ORF">G4B88_023879</name>
</gene>
<organism evidence="2 3">
    <name type="scientific">Cannabis sativa</name>
    <name type="common">Hemp</name>
    <name type="synonym">Marijuana</name>
    <dbReference type="NCBI Taxonomy" id="3483"/>
    <lineage>
        <taxon>Eukaryota</taxon>
        <taxon>Viridiplantae</taxon>
        <taxon>Streptophyta</taxon>
        <taxon>Embryophyta</taxon>
        <taxon>Tracheophyta</taxon>
        <taxon>Spermatophyta</taxon>
        <taxon>Magnoliopsida</taxon>
        <taxon>eudicotyledons</taxon>
        <taxon>Gunneridae</taxon>
        <taxon>Pentapetalae</taxon>
        <taxon>rosids</taxon>
        <taxon>fabids</taxon>
        <taxon>Rosales</taxon>
        <taxon>Cannabaceae</taxon>
        <taxon>Cannabis</taxon>
    </lineage>
</organism>
<feature type="non-terminal residue" evidence="2">
    <location>
        <position position="1"/>
    </location>
</feature>
<reference evidence="2 3" key="1">
    <citation type="journal article" date="2020" name="bioRxiv">
        <title>Sequence and annotation of 42 cannabis genomes reveals extensive copy number variation in cannabinoid synthesis and pathogen resistance genes.</title>
        <authorList>
            <person name="Mckernan K.J."/>
            <person name="Helbert Y."/>
            <person name="Kane L.T."/>
            <person name="Ebling H."/>
            <person name="Zhang L."/>
            <person name="Liu B."/>
            <person name="Eaton Z."/>
            <person name="Mclaughlin S."/>
            <person name="Kingan S."/>
            <person name="Baybayan P."/>
            <person name="Concepcion G."/>
            <person name="Jordan M."/>
            <person name="Riva A."/>
            <person name="Barbazuk W."/>
            <person name="Harkins T."/>
        </authorList>
    </citation>
    <scope>NUCLEOTIDE SEQUENCE [LARGE SCALE GENOMIC DNA]</scope>
    <source>
        <strain evidence="3">cv. Jamaican Lion 4</strain>
        <tissue evidence="2">Leaf</tissue>
    </source>
</reference>
<dbReference type="Proteomes" id="UP000583929">
    <property type="component" value="Unassembled WGS sequence"/>
</dbReference>
<name>A0A7J6F9U5_CANSA</name>
<evidence type="ECO:0000259" key="1">
    <source>
        <dbReference type="Pfam" id="PF13966"/>
    </source>
</evidence>